<dbReference type="KEGG" id="taj:C1A40_13840"/>
<keyword evidence="2" id="KW-1185">Reference proteome</keyword>
<evidence type="ECO:0000313" key="2">
    <source>
        <dbReference type="Proteomes" id="UP000236592"/>
    </source>
</evidence>
<dbReference type="AlphaFoldDB" id="A0A2I7SKK6"/>
<reference evidence="2" key="1">
    <citation type="submission" date="2018-01" db="EMBL/GenBank/DDBJ databases">
        <title>Complete genome of Tamlana sp. UJ94.</title>
        <authorList>
            <person name="Jung J."/>
            <person name="Chung D."/>
            <person name="Bae S.S."/>
            <person name="Baek K."/>
        </authorList>
    </citation>
    <scope>NUCLEOTIDE SEQUENCE [LARGE SCALE GENOMIC DNA]</scope>
    <source>
        <strain evidence="2">UJ94</strain>
    </source>
</reference>
<name>A0A2I7SKK6_9FLAO</name>
<evidence type="ECO:0000313" key="1">
    <source>
        <dbReference type="EMBL" id="AUS06459.1"/>
    </source>
</evidence>
<accession>A0A2I7SKK6</accession>
<dbReference type="EMBL" id="CP025938">
    <property type="protein sequence ID" value="AUS06459.1"/>
    <property type="molecule type" value="Genomic_DNA"/>
</dbReference>
<proteinExistence type="predicted"/>
<protein>
    <submittedName>
        <fullName evidence="1">Uncharacterized protein</fullName>
    </submittedName>
</protein>
<dbReference type="OrthoDB" id="1357706at2"/>
<organism evidence="1 2">
    <name type="scientific">Pseudotamlana carrageenivorans</name>
    <dbReference type="NCBI Taxonomy" id="2069432"/>
    <lineage>
        <taxon>Bacteria</taxon>
        <taxon>Pseudomonadati</taxon>
        <taxon>Bacteroidota</taxon>
        <taxon>Flavobacteriia</taxon>
        <taxon>Flavobacteriales</taxon>
        <taxon>Flavobacteriaceae</taxon>
        <taxon>Pseudotamlana</taxon>
    </lineage>
</organism>
<dbReference type="Proteomes" id="UP000236592">
    <property type="component" value="Chromosome"/>
</dbReference>
<gene>
    <name evidence="1" type="ORF">C1A40_13840</name>
</gene>
<sequence length="111" mass="12986">MKIELKLNNDALMAVNKLLQRTYELPVSVNKVENVYKSIGFDLADTFDKKVKTKIKKADLFDQKKLVKFTLKFHEVWALHRILIDLMPLCDNKFLANHVQNVINKLDQKLC</sequence>
<dbReference type="RefSeq" id="WP_102996410.1">
    <property type="nucleotide sequence ID" value="NZ_CP025938.1"/>
</dbReference>